<protein>
    <submittedName>
        <fullName evidence="1">Uncharacterized protein</fullName>
    </submittedName>
</protein>
<proteinExistence type="predicted"/>
<reference evidence="1" key="1">
    <citation type="submission" date="2018-05" db="EMBL/GenBank/DDBJ databases">
        <authorList>
            <person name="Lanie J.A."/>
            <person name="Ng W.-L."/>
            <person name="Kazmierczak K.M."/>
            <person name="Andrzejewski T.M."/>
            <person name="Davidsen T.M."/>
            <person name="Wayne K.J."/>
            <person name="Tettelin H."/>
            <person name="Glass J.I."/>
            <person name="Rusch D."/>
            <person name="Podicherti R."/>
            <person name="Tsui H.-C.T."/>
            <person name="Winkler M.E."/>
        </authorList>
    </citation>
    <scope>NUCLEOTIDE SEQUENCE</scope>
</reference>
<evidence type="ECO:0000313" key="1">
    <source>
        <dbReference type="EMBL" id="SVA57797.1"/>
    </source>
</evidence>
<dbReference type="AlphaFoldDB" id="A0A381X0V6"/>
<dbReference type="EMBL" id="UINC01013365">
    <property type="protein sequence ID" value="SVA57797.1"/>
    <property type="molecule type" value="Genomic_DNA"/>
</dbReference>
<sequence>MKQNQEHTIDSHHIFENKEFLYLWPEEFSSETISPKSFCRLKDKYFISEITIFDRIKGISKNIWIKDHINRSGLNFLSGKTPFKKFPMFPDVSKIYQPIKGLNGVTVHTVGPERFRETSIKKAVVSESIALVAPIWYYIGVSVKAKGIAYN</sequence>
<name>A0A381X0V6_9ZZZZ</name>
<accession>A0A381X0V6</accession>
<organism evidence="1">
    <name type="scientific">marine metagenome</name>
    <dbReference type="NCBI Taxonomy" id="408172"/>
    <lineage>
        <taxon>unclassified sequences</taxon>
        <taxon>metagenomes</taxon>
        <taxon>ecological metagenomes</taxon>
    </lineage>
</organism>
<gene>
    <name evidence="1" type="ORF">METZ01_LOCUS110651</name>
</gene>